<dbReference type="AlphaFoldDB" id="A0AAE1QYN8"/>
<evidence type="ECO:0000256" key="1">
    <source>
        <dbReference type="ARBA" id="ARBA00004613"/>
    </source>
</evidence>
<dbReference type="InterPro" id="IPR010264">
    <property type="entry name" value="Self-incomp_S1"/>
</dbReference>
<keyword evidence="8" id="KW-1185">Reference proteome</keyword>
<sequence length="118" mass="13746">MNATIHVHIVDGIEKNTPKSIFHCASRDDDLGWHYLPYKGSDFTFSFKPKAFVETVFFCHFWRGSKNVAFEVYRYNGACGEEGGYETGICYWLVKEDGFYFANQTNPSPPFFIRKYGW</sequence>
<name>A0AAE1QYN8_9SOLA</name>
<evidence type="ECO:0000256" key="6">
    <source>
        <dbReference type="RuleBase" id="RU367044"/>
    </source>
</evidence>
<comment type="subcellular location">
    <subcellularLocation>
        <location evidence="1 6">Secreted</location>
    </subcellularLocation>
</comment>
<dbReference type="PANTHER" id="PTHR31232">
    <property type="match status" value="1"/>
</dbReference>
<evidence type="ECO:0000256" key="2">
    <source>
        <dbReference type="ARBA" id="ARBA00005581"/>
    </source>
</evidence>
<dbReference type="EMBL" id="JAVYJV010000022">
    <property type="protein sequence ID" value="KAK4341614.1"/>
    <property type="molecule type" value="Genomic_DNA"/>
</dbReference>
<evidence type="ECO:0000256" key="3">
    <source>
        <dbReference type="ARBA" id="ARBA00022471"/>
    </source>
</evidence>
<gene>
    <name evidence="7" type="ORF">RND71_040115</name>
</gene>
<protein>
    <recommendedName>
        <fullName evidence="6">S-protein homolog</fullName>
    </recommendedName>
</protein>
<reference evidence="7" key="1">
    <citation type="submission" date="2023-12" db="EMBL/GenBank/DDBJ databases">
        <title>Genome assembly of Anisodus tanguticus.</title>
        <authorList>
            <person name="Wang Y.-J."/>
        </authorList>
    </citation>
    <scope>NUCLEOTIDE SEQUENCE</scope>
    <source>
        <strain evidence="7">KB-2021</strain>
        <tissue evidence="7">Leaf</tissue>
    </source>
</reference>
<comment type="caution">
    <text evidence="7">The sequence shown here is derived from an EMBL/GenBank/DDBJ whole genome shotgun (WGS) entry which is preliminary data.</text>
</comment>
<dbReference type="PANTHER" id="PTHR31232:SF101">
    <property type="entry name" value="S-PROTEIN HOMOLOG"/>
    <property type="match status" value="1"/>
</dbReference>
<organism evidence="7 8">
    <name type="scientific">Anisodus tanguticus</name>
    <dbReference type="NCBI Taxonomy" id="243964"/>
    <lineage>
        <taxon>Eukaryota</taxon>
        <taxon>Viridiplantae</taxon>
        <taxon>Streptophyta</taxon>
        <taxon>Embryophyta</taxon>
        <taxon>Tracheophyta</taxon>
        <taxon>Spermatophyta</taxon>
        <taxon>Magnoliopsida</taxon>
        <taxon>eudicotyledons</taxon>
        <taxon>Gunneridae</taxon>
        <taxon>Pentapetalae</taxon>
        <taxon>asterids</taxon>
        <taxon>lamiids</taxon>
        <taxon>Solanales</taxon>
        <taxon>Solanaceae</taxon>
        <taxon>Solanoideae</taxon>
        <taxon>Hyoscyameae</taxon>
        <taxon>Anisodus</taxon>
    </lineage>
</organism>
<keyword evidence="4 6" id="KW-0964">Secreted</keyword>
<comment type="similarity">
    <text evidence="2 6">Belongs to the plant self-incompatibility (S1) protein family.</text>
</comment>
<evidence type="ECO:0000256" key="5">
    <source>
        <dbReference type="ARBA" id="ARBA00022729"/>
    </source>
</evidence>
<dbReference type="GO" id="GO:0005576">
    <property type="term" value="C:extracellular region"/>
    <property type="evidence" value="ECO:0007669"/>
    <property type="project" value="UniProtKB-SubCell"/>
</dbReference>
<evidence type="ECO:0000313" key="8">
    <source>
        <dbReference type="Proteomes" id="UP001291623"/>
    </source>
</evidence>
<evidence type="ECO:0000256" key="4">
    <source>
        <dbReference type="ARBA" id="ARBA00022525"/>
    </source>
</evidence>
<keyword evidence="3 6" id="KW-0713">Self-incompatibility</keyword>
<accession>A0AAE1QYN8</accession>
<evidence type="ECO:0000313" key="7">
    <source>
        <dbReference type="EMBL" id="KAK4341614.1"/>
    </source>
</evidence>
<dbReference type="Pfam" id="PF05938">
    <property type="entry name" value="Self-incomp_S1"/>
    <property type="match status" value="1"/>
</dbReference>
<dbReference type="GO" id="GO:0060320">
    <property type="term" value="P:rejection of self pollen"/>
    <property type="evidence" value="ECO:0007669"/>
    <property type="project" value="UniProtKB-KW"/>
</dbReference>
<dbReference type="Proteomes" id="UP001291623">
    <property type="component" value="Unassembled WGS sequence"/>
</dbReference>
<proteinExistence type="inferred from homology"/>
<keyword evidence="5" id="KW-0732">Signal</keyword>